<sequence>MGWDINFNIVLPRNGERWKKSYPENITLLHSNQLKSFHDNLLEARQSKVLLDFVINAHHGLSFRAFEALGHDKKLITTNGDIIDYDFYHPNNIFILNENNIDELPDFLAKPFYNIEQKIKEKYSFGNWIKYVLDIEPHQAIILPKK</sequence>
<keyword evidence="2" id="KW-1185">Reference proteome</keyword>
<organism evidence="1 2">
    <name type="scientific">Pasteurella testudinis DSM 23072</name>
    <dbReference type="NCBI Taxonomy" id="1122938"/>
    <lineage>
        <taxon>Bacteria</taxon>
        <taxon>Pseudomonadati</taxon>
        <taxon>Pseudomonadota</taxon>
        <taxon>Gammaproteobacteria</taxon>
        <taxon>Pasteurellales</taxon>
        <taxon>Pasteurellaceae</taxon>
        <taxon>Pasteurella</taxon>
    </lineage>
</organism>
<accession>A0A1W1VBQ0</accession>
<proteinExistence type="predicted"/>
<name>A0A1W1VBQ0_9PAST</name>
<protein>
    <submittedName>
        <fullName evidence="1">Uncharacterized protein</fullName>
    </submittedName>
</protein>
<dbReference type="EMBL" id="FWWV01000069">
    <property type="protein sequence ID" value="SMB90481.1"/>
    <property type="molecule type" value="Genomic_DNA"/>
</dbReference>
<gene>
    <name evidence="1" type="ORF">SAMN05660772_01528</name>
</gene>
<dbReference type="Proteomes" id="UP000192408">
    <property type="component" value="Unassembled WGS sequence"/>
</dbReference>
<reference evidence="2" key="1">
    <citation type="submission" date="2017-04" db="EMBL/GenBank/DDBJ databases">
        <authorList>
            <person name="Varghese N."/>
            <person name="Submissions S."/>
        </authorList>
    </citation>
    <scope>NUCLEOTIDE SEQUENCE [LARGE SCALE GENOMIC DNA]</scope>
    <source>
        <strain evidence="2">DSM 23072</strain>
    </source>
</reference>
<evidence type="ECO:0000313" key="1">
    <source>
        <dbReference type="EMBL" id="SMB90481.1"/>
    </source>
</evidence>
<evidence type="ECO:0000313" key="2">
    <source>
        <dbReference type="Proteomes" id="UP000192408"/>
    </source>
</evidence>
<dbReference type="AlphaFoldDB" id="A0A1W1VBQ0"/>
<dbReference type="STRING" id="1122938.SAMN05660772_01528"/>